<dbReference type="InterPro" id="IPR058193">
    <property type="entry name" value="VanY/YodJ_core_dom"/>
</dbReference>
<keyword evidence="4" id="KW-0378">Hydrolase</keyword>
<feature type="compositionally biased region" description="Basic and acidic residues" evidence="1">
    <location>
        <begin position="262"/>
        <end position="302"/>
    </location>
</feature>
<dbReference type="SUPFAM" id="SSF55166">
    <property type="entry name" value="Hedgehog/DD-peptidase"/>
    <property type="match status" value="1"/>
</dbReference>
<keyword evidence="5" id="KW-1185">Reference proteome</keyword>
<sequence length="313" mass="34488">MMTSPHTPRRLPALATALALAAAFLLPVTTAQASPIGDLQSTQASPSTAAADEPTHEKKSKASTSEHEFAAYSTDPTSPLVLVNEHHPLQPRDYAPQELVAVSGAGTEMVPHAAKALKKLIAGAAQDGHALMVESAYRSYDHQVELFQRYTRKYGKDYASRISAKPGTSEHQLGLSADLGVASGQCSLKACLADLPAGKWMAAHATDYGFIVRYPQDEQETTGYNFEPWHLRYVGNKAARQMDQHGTATLEQYSNELVTARKKQEAKASAKEAEAKRQEAQEQAARDAEWERQERRAEETRWWPDWARNAFTQ</sequence>
<feature type="compositionally biased region" description="Low complexity" evidence="1">
    <location>
        <begin position="40"/>
        <end position="51"/>
    </location>
</feature>
<dbReference type="RefSeq" id="WP_087001266.1">
    <property type="nucleotide sequence ID" value="NZ_FUHW01000053.1"/>
</dbReference>
<dbReference type="Pfam" id="PF02557">
    <property type="entry name" value="VanY"/>
    <property type="match status" value="1"/>
</dbReference>
<keyword evidence="2" id="KW-0732">Signal</keyword>
<keyword evidence="4" id="KW-0645">Protease</keyword>
<accession>A0A1R4GX07</accession>
<evidence type="ECO:0000259" key="3">
    <source>
        <dbReference type="Pfam" id="PF02557"/>
    </source>
</evidence>
<dbReference type="CDD" id="cd14852">
    <property type="entry name" value="LD-carboxypeptidase"/>
    <property type="match status" value="1"/>
</dbReference>
<dbReference type="GO" id="GO:0006508">
    <property type="term" value="P:proteolysis"/>
    <property type="evidence" value="ECO:0007669"/>
    <property type="project" value="InterPro"/>
</dbReference>
<evidence type="ECO:0000256" key="2">
    <source>
        <dbReference type="SAM" id="SignalP"/>
    </source>
</evidence>
<reference evidence="4 5" key="1">
    <citation type="submission" date="2017-02" db="EMBL/GenBank/DDBJ databases">
        <authorList>
            <person name="Peterson S.W."/>
        </authorList>
    </citation>
    <scope>NUCLEOTIDE SEQUENCE [LARGE SCALE GENOMIC DNA]</scope>
    <source>
        <strain evidence="4 5">B Ar 00.02</strain>
    </source>
</reference>
<gene>
    <name evidence="4" type="ORF">FM101_15550</name>
</gene>
<name>A0A1R4GX07_9MICC</name>
<dbReference type="AlphaFoldDB" id="A0A1R4GX07"/>
<feature type="region of interest" description="Disordered" evidence="1">
    <location>
        <begin position="38"/>
        <end position="71"/>
    </location>
</feature>
<dbReference type="EC" id="3.4.16.4" evidence="4"/>
<dbReference type="InterPro" id="IPR003709">
    <property type="entry name" value="VanY-like_core_dom"/>
</dbReference>
<dbReference type="PANTHER" id="PTHR34385:SF1">
    <property type="entry name" value="PEPTIDOGLYCAN L-ALANYL-D-GLUTAMATE ENDOPEPTIDASE CWLK"/>
    <property type="match status" value="1"/>
</dbReference>
<evidence type="ECO:0000256" key="1">
    <source>
        <dbReference type="SAM" id="MobiDB-lite"/>
    </source>
</evidence>
<feature type="domain" description="D-alanyl-D-alanine carboxypeptidase-like core" evidence="3">
    <location>
        <begin position="109"/>
        <end position="235"/>
    </location>
</feature>
<evidence type="ECO:0000313" key="4">
    <source>
        <dbReference type="EMBL" id="SJM72654.1"/>
    </source>
</evidence>
<keyword evidence="4" id="KW-0121">Carboxypeptidase</keyword>
<protein>
    <submittedName>
        <fullName evidence="4">D-alanyl-D-alanine carboxypeptidase</fullName>
        <ecNumber evidence="4">3.4.16.4</ecNumber>
    </submittedName>
</protein>
<feature type="chain" id="PRO_5012367965" evidence="2">
    <location>
        <begin position="34"/>
        <end position="313"/>
    </location>
</feature>
<organism evidence="4 5">
    <name type="scientific">Arthrobacter rhombi</name>
    <dbReference type="NCBI Taxonomy" id="71253"/>
    <lineage>
        <taxon>Bacteria</taxon>
        <taxon>Bacillati</taxon>
        <taxon>Actinomycetota</taxon>
        <taxon>Actinomycetes</taxon>
        <taxon>Micrococcales</taxon>
        <taxon>Micrococcaceae</taxon>
        <taxon>Arthrobacter</taxon>
    </lineage>
</organism>
<dbReference type="InterPro" id="IPR052179">
    <property type="entry name" value="DD-CPase-like"/>
</dbReference>
<dbReference type="Gene3D" id="3.30.1380.10">
    <property type="match status" value="1"/>
</dbReference>
<dbReference type="InterPro" id="IPR009045">
    <property type="entry name" value="Zn_M74/Hedgehog-like"/>
</dbReference>
<dbReference type="EMBL" id="FUHW01000053">
    <property type="protein sequence ID" value="SJM72654.1"/>
    <property type="molecule type" value="Genomic_DNA"/>
</dbReference>
<dbReference type="Proteomes" id="UP000195913">
    <property type="component" value="Unassembled WGS sequence"/>
</dbReference>
<feature type="region of interest" description="Disordered" evidence="1">
    <location>
        <begin position="262"/>
        <end position="313"/>
    </location>
</feature>
<evidence type="ECO:0000313" key="5">
    <source>
        <dbReference type="Proteomes" id="UP000195913"/>
    </source>
</evidence>
<proteinExistence type="predicted"/>
<feature type="signal peptide" evidence="2">
    <location>
        <begin position="1"/>
        <end position="33"/>
    </location>
</feature>
<dbReference type="PANTHER" id="PTHR34385">
    <property type="entry name" value="D-ALANYL-D-ALANINE CARBOXYPEPTIDASE"/>
    <property type="match status" value="1"/>
</dbReference>
<dbReference type="GO" id="GO:0009002">
    <property type="term" value="F:serine-type D-Ala-D-Ala carboxypeptidase activity"/>
    <property type="evidence" value="ECO:0007669"/>
    <property type="project" value="UniProtKB-EC"/>
</dbReference>